<dbReference type="InterPro" id="IPR027443">
    <property type="entry name" value="IPNS-like_sf"/>
</dbReference>
<reference evidence="5" key="1">
    <citation type="submission" date="2021-02" db="EMBL/GenBank/DDBJ databases">
        <authorList>
            <person name="Dougan E. K."/>
            <person name="Rhodes N."/>
            <person name="Thang M."/>
            <person name="Chan C."/>
        </authorList>
    </citation>
    <scope>NUCLEOTIDE SEQUENCE</scope>
</reference>
<evidence type="ECO:0000313" key="6">
    <source>
        <dbReference type="Proteomes" id="UP000626109"/>
    </source>
</evidence>
<dbReference type="InterPro" id="IPR011990">
    <property type="entry name" value="TPR-like_helical_dom_sf"/>
</dbReference>
<protein>
    <recommendedName>
        <fullName evidence="4">Aspartyl/asparaginy/proline hydroxylase domain-containing protein</fullName>
    </recommendedName>
</protein>
<dbReference type="PANTHER" id="PTHR46332">
    <property type="entry name" value="ASPARTATE BETA-HYDROXYLASE DOMAIN-CONTAINING PROTEIN 2"/>
    <property type="match status" value="1"/>
</dbReference>
<sequence>SAQLRVLRASLDELANQHCAAKMGKGPPADQGSLKGLVSEVEQMLPSLQEAELLEGNMLIGSGWHMLGKDDLALEPLLRVAQAPRGMAPLNDQLIASLVVLPMLRRSGNWLQVLQVADQAYKLADGLWADVALPFLRGVALARLGRPAEAAASLEQALEMNPALRQAYLEFDQVATVLRDFERCRRVAQKLVDQGSYWRNCWQRPLHFYAGAGDSSQDLTSRPWHDPADFALARCLEASAAVIMREFQALSTGQERWGRVGSSDRGNENSSHDADLVAAGEWSELVLLGDAPNSAENCSRCPETALLLRGFEEVAQCAEMTLGECLFSRLVPGTRLRPHCGPSNMRLTCHLGLDIPEGCEITCGGVSRAWEQGKCLVFDDSFEHEVWHRGNAARTVLLVNFWHPDIPASRRRELMKEL</sequence>
<accession>A0A813I5X1</accession>
<feature type="domain" description="Aspartyl/asparaginy/proline hydroxylase" evidence="4">
    <location>
        <begin position="238"/>
        <end position="404"/>
    </location>
</feature>
<dbReference type="GO" id="GO:0016020">
    <property type="term" value="C:membrane"/>
    <property type="evidence" value="ECO:0007669"/>
    <property type="project" value="TreeGrafter"/>
</dbReference>
<evidence type="ECO:0000256" key="3">
    <source>
        <dbReference type="ARBA" id="ARBA00023002"/>
    </source>
</evidence>
<evidence type="ECO:0000256" key="1">
    <source>
        <dbReference type="ARBA" id="ARBA00007730"/>
    </source>
</evidence>
<comment type="similarity">
    <text evidence="1">Belongs to the aspartyl/asparaginyl beta-hydroxylase family.</text>
</comment>
<dbReference type="AlphaFoldDB" id="A0A813I5X1"/>
<dbReference type="InterPro" id="IPR051821">
    <property type="entry name" value="Asp/Asn_beta-hydroxylase"/>
</dbReference>
<name>A0A813I5X1_POLGL</name>
<dbReference type="SUPFAM" id="SSF51197">
    <property type="entry name" value="Clavaminate synthase-like"/>
    <property type="match status" value="1"/>
</dbReference>
<organism evidence="5 6">
    <name type="scientific">Polarella glacialis</name>
    <name type="common">Dinoflagellate</name>
    <dbReference type="NCBI Taxonomy" id="89957"/>
    <lineage>
        <taxon>Eukaryota</taxon>
        <taxon>Sar</taxon>
        <taxon>Alveolata</taxon>
        <taxon>Dinophyceae</taxon>
        <taxon>Suessiales</taxon>
        <taxon>Suessiaceae</taxon>
        <taxon>Polarella</taxon>
    </lineage>
</organism>
<dbReference type="EMBL" id="CAJNNW010003609">
    <property type="protein sequence ID" value="CAE8645542.1"/>
    <property type="molecule type" value="Genomic_DNA"/>
</dbReference>
<evidence type="ECO:0000313" key="5">
    <source>
        <dbReference type="EMBL" id="CAE8645542.1"/>
    </source>
</evidence>
<proteinExistence type="inferred from homology"/>
<dbReference type="Proteomes" id="UP000626109">
    <property type="component" value="Unassembled WGS sequence"/>
</dbReference>
<dbReference type="GO" id="GO:0051213">
    <property type="term" value="F:dioxygenase activity"/>
    <property type="evidence" value="ECO:0007669"/>
    <property type="project" value="UniProtKB-KW"/>
</dbReference>
<keyword evidence="2" id="KW-0223">Dioxygenase</keyword>
<gene>
    <name evidence="5" type="ORF">PGLA2088_LOCUS3992</name>
</gene>
<dbReference type="SUPFAM" id="SSF48452">
    <property type="entry name" value="TPR-like"/>
    <property type="match status" value="1"/>
</dbReference>
<dbReference type="Gene3D" id="2.60.120.330">
    <property type="entry name" value="B-lactam Antibiotic, Isopenicillin N Synthase, Chain"/>
    <property type="match status" value="1"/>
</dbReference>
<feature type="non-terminal residue" evidence="5">
    <location>
        <position position="1"/>
    </location>
</feature>
<dbReference type="PANTHER" id="PTHR46332:SF5">
    <property type="entry name" value="ASPARTATE BETA-HYDROXYLASE DOMAIN CONTAINING 2"/>
    <property type="match status" value="1"/>
</dbReference>
<dbReference type="Pfam" id="PF05118">
    <property type="entry name" value="Asp_Arg_Hydrox"/>
    <property type="match status" value="1"/>
</dbReference>
<evidence type="ECO:0000259" key="4">
    <source>
        <dbReference type="Pfam" id="PF05118"/>
    </source>
</evidence>
<comment type="caution">
    <text evidence="5">The sequence shown here is derived from an EMBL/GenBank/DDBJ whole genome shotgun (WGS) entry which is preliminary data.</text>
</comment>
<dbReference type="InterPro" id="IPR007803">
    <property type="entry name" value="Asp/Arg/Pro-Hydrxlase"/>
</dbReference>
<evidence type="ECO:0000256" key="2">
    <source>
        <dbReference type="ARBA" id="ARBA00022964"/>
    </source>
</evidence>
<keyword evidence="3" id="KW-0560">Oxidoreductase</keyword>
<feature type="non-terminal residue" evidence="5">
    <location>
        <position position="418"/>
    </location>
</feature>
<dbReference type="Gene3D" id="1.25.40.10">
    <property type="entry name" value="Tetratricopeptide repeat domain"/>
    <property type="match status" value="1"/>
</dbReference>